<dbReference type="EMBL" id="CP113432">
    <property type="protein sequence ID" value="WAI47521.1"/>
    <property type="molecule type" value="Genomic_DNA"/>
</dbReference>
<dbReference type="Proteomes" id="UP001163624">
    <property type="component" value="Chromosome"/>
</dbReference>
<feature type="compositionally biased region" description="Basic and acidic residues" evidence="1">
    <location>
        <begin position="20"/>
        <end position="30"/>
    </location>
</feature>
<evidence type="ECO:0000256" key="1">
    <source>
        <dbReference type="SAM" id="MobiDB-lite"/>
    </source>
</evidence>
<proteinExistence type="predicted"/>
<keyword evidence="3" id="KW-1185">Reference proteome</keyword>
<gene>
    <name evidence="2" type="ORF">OU419_17245</name>
</gene>
<accession>A0ABY6ZRW6</accession>
<protein>
    <submittedName>
        <fullName evidence="2">Uncharacterized protein</fullName>
    </submittedName>
</protein>
<dbReference type="RefSeq" id="WP_254500554.1">
    <property type="nucleotide sequence ID" value="NZ_CP113432.1"/>
</dbReference>
<sequence length="66" mass="7605">MSLRQETLGLPGYRQFQPALDRKQDAPPENRRFWRTGSAWSVFSTKSLLAKAKTPPWICRPADEKS</sequence>
<organism evidence="2 3">
    <name type="scientific">Pseudomonas triclosanedens</name>
    <dbReference type="NCBI Taxonomy" id="2961893"/>
    <lineage>
        <taxon>Bacteria</taxon>
        <taxon>Pseudomonadati</taxon>
        <taxon>Pseudomonadota</taxon>
        <taxon>Gammaproteobacteria</taxon>
        <taxon>Pseudomonadales</taxon>
        <taxon>Pseudomonadaceae</taxon>
        <taxon>Pseudomonas</taxon>
    </lineage>
</organism>
<name>A0ABY6ZRW6_9PSED</name>
<evidence type="ECO:0000313" key="2">
    <source>
        <dbReference type="EMBL" id="WAI47521.1"/>
    </source>
</evidence>
<reference evidence="2" key="1">
    <citation type="submission" date="2022-11" db="EMBL/GenBank/DDBJ databases">
        <title>Pseudomonas triclosanedens sp. nov., a triclosan degrader isolated from activated sludge.</title>
        <authorList>
            <person name="Yin Y."/>
            <person name="Lu Z."/>
        </authorList>
    </citation>
    <scope>NUCLEOTIDE SEQUENCE</scope>
    <source>
        <strain evidence="2">ZM23</strain>
    </source>
</reference>
<feature type="region of interest" description="Disordered" evidence="1">
    <location>
        <begin position="1"/>
        <end position="30"/>
    </location>
</feature>
<evidence type="ECO:0000313" key="3">
    <source>
        <dbReference type="Proteomes" id="UP001163624"/>
    </source>
</evidence>